<evidence type="ECO:0000256" key="2">
    <source>
        <dbReference type="ARBA" id="ARBA00022516"/>
    </source>
</evidence>
<evidence type="ECO:0000256" key="4">
    <source>
        <dbReference type="ARBA" id="ARBA00022692"/>
    </source>
</evidence>
<organism evidence="11">
    <name type="scientific">metagenome</name>
    <dbReference type="NCBI Taxonomy" id="256318"/>
    <lineage>
        <taxon>unclassified sequences</taxon>
        <taxon>metagenomes</taxon>
    </lineage>
</organism>
<keyword evidence="2" id="KW-0444">Lipid biosynthesis</keyword>
<dbReference type="AlphaFoldDB" id="A0A380TLP1"/>
<evidence type="ECO:0000256" key="10">
    <source>
        <dbReference type="SAM" id="Phobius"/>
    </source>
</evidence>
<dbReference type="Pfam" id="PF02660">
    <property type="entry name" value="G3P_acyltransf"/>
    <property type="match status" value="1"/>
</dbReference>
<proteinExistence type="inferred from homology"/>
<keyword evidence="11" id="KW-0012">Acyltransferase</keyword>
<sequence length="209" mass="20964">MAEADAAPPLLVLAVVMGYLLGSVPFGLLLTRVAGLGDIRSIGSGNIGATNVLRTGNKPLALATLLLDGGKGAVAALVFGQWGTLTGLFAGVAAVLGHNFPVWLRFKGGKGVATTLGTTLALAWPAGLAACAIWLAMAAVFRISSLAALTALAALPFLMGGFAGLNHAVAGLVLALVGFFRHNDNIRRLLAGTEPRIGGGKEGKGSANG</sequence>
<evidence type="ECO:0000256" key="1">
    <source>
        <dbReference type="ARBA" id="ARBA00022475"/>
    </source>
</evidence>
<dbReference type="GO" id="GO:0005886">
    <property type="term" value="C:plasma membrane"/>
    <property type="evidence" value="ECO:0007669"/>
    <property type="project" value="InterPro"/>
</dbReference>
<evidence type="ECO:0000256" key="8">
    <source>
        <dbReference type="ARBA" id="ARBA00023209"/>
    </source>
</evidence>
<dbReference type="NCBIfam" id="TIGR00023">
    <property type="entry name" value="glycerol-3-phosphate 1-O-acyltransferase PlsY"/>
    <property type="match status" value="1"/>
</dbReference>
<keyword evidence="3 11" id="KW-0808">Transferase</keyword>
<keyword evidence="5 10" id="KW-1133">Transmembrane helix</keyword>
<evidence type="ECO:0000256" key="5">
    <source>
        <dbReference type="ARBA" id="ARBA00022989"/>
    </source>
</evidence>
<evidence type="ECO:0000256" key="7">
    <source>
        <dbReference type="ARBA" id="ARBA00023136"/>
    </source>
</evidence>
<evidence type="ECO:0000256" key="9">
    <source>
        <dbReference type="ARBA" id="ARBA00023264"/>
    </source>
</evidence>
<dbReference type="InterPro" id="IPR003811">
    <property type="entry name" value="G3P_acylTferase_PlsY"/>
</dbReference>
<name>A0A380TLP1_9ZZZZ</name>
<dbReference type="SMART" id="SM01207">
    <property type="entry name" value="G3P_acyltransf"/>
    <property type="match status" value="1"/>
</dbReference>
<accession>A0A380TLP1</accession>
<reference evidence="11" key="1">
    <citation type="submission" date="2018-07" db="EMBL/GenBank/DDBJ databases">
        <authorList>
            <person name="Quirk P.G."/>
            <person name="Krulwich T.A."/>
        </authorList>
    </citation>
    <scope>NUCLEOTIDE SEQUENCE</scope>
</reference>
<dbReference type="PANTHER" id="PTHR30309">
    <property type="entry name" value="INNER MEMBRANE PROTEIN YGIH"/>
    <property type="match status" value="1"/>
</dbReference>
<keyword evidence="1" id="KW-1003">Cell membrane</keyword>
<keyword evidence="8" id="KW-0594">Phospholipid biosynthesis</keyword>
<evidence type="ECO:0000256" key="6">
    <source>
        <dbReference type="ARBA" id="ARBA00023098"/>
    </source>
</evidence>
<keyword evidence="4 10" id="KW-0812">Transmembrane</keyword>
<feature type="transmembrane region" description="Helical" evidence="10">
    <location>
        <begin position="116"/>
        <end position="141"/>
    </location>
</feature>
<feature type="transmembrane region" description="Helical" evidence="10">
    <location>
        <begin position="6"/>
        <end position="30"/>
    </location>
</feature>
<protein>
    <submittedName>
        <fullName evidence="11">Glycerol-3-phosphate acyltransferase</fullName>
    </submittedName>
</protein>
<dbReference type="GO" id="GO:0008654">
    <property type="term" value="P:phospholipid biosynthetic process"/>
    <property type="evidence" value="ECO:0007669"/>
    <property type="project" value="UniProtKB-KW"/>
</dbReference>
<gene>
    <name evidence="11" type="primary">plsY</name>
    <name evidence="11" type="ORF">DF3PB_970013</name>
</gene>
<keyword evidence="9" id="KW-1208">Phospholipid metabolism</keyword>
<dbReference type="GO" id="GO:0043772">
    <property type="term" value="F:acyl-phosphate glycerol-3-phosphate acyltransferase activity"/>
    <property type="evidence" value="ECO:0007669"/>
    <property type="project" value="InterPro"/>
</dbReference>
<evidence type="ECO:0000256" key="3">
    <source>
        <dbReference type="ARBA" id="ARBA00022679"/>
    </source>
</evidence>
<dbReference type="PANTHER" id="PTHR30309:SF0">
    <property type="entry name" value="GLYCEROL-3-PHOSPHATE ACYLTRANSFERASE-RELATED"/>
    <property type="match status" value="1"/>
</dbReference>
<keyword evidence="7 10" id="KW-0472">Membrane</keyword>
<keyword evidence="6" id="KW-0443">Lipid metabolism</keyword>
<dbReference type="HAMAP" id="MF_01043">
    <property type="entry name" value="PlsY"/>
    <property type="match status" value="1"/>
</dbReference>
<feature type="transmembrane region" description="Helical" evidence="10">
    <location>
        <begin position="147"/>
        <end position="180"/>
    </location>
</feature>
<dbReference type="EMBL" id="UIDG01000653">
    <property type="protein sequence ID" value="SUS08947.1"/>
    <property type="molecule type" value="Genomic_DNA"/>
</dbReference>
<evidence type="ECO:0000313" key="11">
    <source>
        <dbReference type="EMBL" id="SUS08947.1"/>
    </source>
</evidence>
<feature type="transmembrane region" description="Helical" evidence="10">
    <location>
        <begin position="85"/>
        <end position="104"/>
    </location>
</feature>